<evidence type="ECO:0000256" key="1">
    <source>
        <dbReference type="SAM" id="Phobius"/>
    </source>
</evidence>
<keyword evidence="1" id="KW-0812">Transmembrane</keyword>
<evidence type="ECO:0000313" key="3">
    <source>
        <dbReference type="Proteomes" id="UP000054632"/>
    </source>
</evidence>
<gene>
    <name evidence="2" type="ORF">T4A_3788</name>
</gene>
<accession>A0A0V1E286</accession>
<dbReference type="Proteomes" id="UP000054632">
    <property type="component" value="Unassembled WGS sequence"/>
</dbReference>
<sequence>MPLSYLIACNCYLVQKETIYCMFSVYAVKKLKTNSREDLGDRKQNFEQKVYAIPRGSQFILKLTCNRNVKNVSIAKMQASCFRFSVAAFLCIKIGIVATLAAIYSTNTA</sequence>
<comment type="caution">
    <text evidence="2">The sequence shown here is derived from an EMBL/GenBank/DDBJ whole genome shotgun (WGS) entry which is preliminary data.</text>
</comment>
<dbReference type="EMBL" id="JYDR01000123">
    <property type="protein sequence ID" value="KRY67950.1"/>
    <property type="molecule type" value="Genomic_DNA"/>
</dbReference>
<evidence type="ECO:0000313" key="2">
    <source>
        <dbReference type="EMBL" id="KRY67950.1"/>
    </source>
</evidence>
<organism evidence="2 3">
    <name type="scientific">Trichinella pseudospiralis</name>
    <name type="common">Parasitic roundworm</name>
    <dbReference type="NCBI Taxonomy" id="6337"/>
    <lineage>
        <taxon>Eukaryota</taxon>
        <taxon>Metazoa</taxon>
        <taxon>Ecdysozoa</taxon>
        <taxon>Nematoda</taxon>
        <taxon>Enoplea</taxon>
        <taxon>Dorylaimia</taxon>
        <taxon>Trichinellida</taxon>
        <taxon>Trichinellidae</taxon>
        <taxon>Trichinella</taxon>
    </lineage>
</organism>
<keyword evidence="1" id="KW-1133">Transmembrane helix</keyword>
<feature type="transmembrane region" description="Helical" evidence="1">
    <location>
        <begin position="84"/>
        <end position="104"/>
    </location>
</feature>
<name>A0A0V1E286_TRIPS</name>
<protein>
    <submittedName>
        <fullName evidence="2">Uncharacterized protein</fullName>
    </submittedName>
</protein>
<reference evidence="2 3" key="1">
    <citation type="submission" date="2015-01" db="EMBL/GenBank/DDBJ databases">
        <title>Evolution of Trichinella species and genotypes.</title>
        <authorList>
            <person name="Korhonen P.K."/>
            <person name="Edoardo P."/>
            <person name="Giuseppe L.R."/>
            <person name="Gasser R.B."/>
        </authorList>
    </citation>
    <scope>NUCLEOTIDE SEQUENCE [LARGE SCALE GENOMIC DNA]</scope>
    <source>
        <strain evidence="2">ISS13</strain>
    </source>
</reference>
<keyword evidence="1" id="KW-0472">Membrane</keyword>
<proteinExistence type="predicted"/>
<dbReference type="AlphaFoldDB" id="A0A0V1E286"/>